<dbReference type="InterPro" id="IPR018800">
    <property type="entry name" value="PRCC"/>
</dbReference>
<organism evidence="2 3">
    <name type="scientific">Meganyctiphanes norvegica</name>
    <name type="common">Northern krill</name>
    <name type="synonym">Thysanopoda norvegica</name>
    <dbReference type="NCBI Taxonomy" id="48144"/>
    <lineage>
        <taxon>Eukaryota</taxon>
        <taxon>Metazoa</taxon>
        <taxon>Ecdysozoa</taxon>
        <taxon>Arthropoda</taxon>
        <taxon>Crustacea</taxon>
        <taxon>Multicrustacea</taxon>
        <taxon>Malacostraca</taxon>
        <taxon>Eumalacostraca</taxon>
        <taxon>Eucarida</taxon>
        <taxon>Euphausiacea</taxon>
        <taxon>Euphausiidae</taxon>
        <taxon>Meganyctiphanes</taxon>
    </lineage>
</organism>
<feature type="compositionally biased region" description="Basic and acidic residues" evidence="1">
    <location>
        <begin position="153"/>
        <end position="164"/>
    </location>
</feature>
<feature type="compositionally biased region" description="Polar residues" evidence="1">
    <location>
        <begin position="307"/>
        <end position="320"/>
    </location>
</feature>
<dbReference type="AlphaFoldDB" id="A0AAV2Q4M9"/>
<feature type="region of interest" description="Disordered" evidence="1">
    <location>
        <begin position="405"/>
        <end position="432"/>
    </location>
</feature>
<protein>
    <recommendedName>
        <fullName evidence="4">Proline-rich protein PRCC</fullName>
    </recommendedName>
</protein>
<evidence type="ECO:0008006" key="4">
    <source>
        <dbReference type="Google" id="ProtNLM"/>
    </source>
</evidence>
<gene>
    <name evidence="2" type="ORF">MNOR_LOCUS8352</name>
</gene>
<feature type="compositionally biased region" description="Acidic residues" evidence="1">
    <location>
        <begin position="8"/>
        <end position="20"/>
    </location>
</feature>
<feature type="region of interest" description="Disordered" evidence="1">
    <location>
        <begin position="1"/>
        <end position="33"/>
    </location>
</feature>
<comment type="caution">
    <text evidence="2">The sequence shown here is derived from an EMBL/GenBank/DDBJ whole genome shotgun (WGS) entry which is preliminary data.</text>
</comment>
<name>A0AAV2Q4M9_MEGNR</name>
<feature type="region of interest" description="Disordered" evidence="1">
    <location>
        <begin position="136"/>
        <end position="164"/>
    </location>
</feature>
<sequence length="465" mass="51888">MALVAYSDDSDIESDEEINEETSKISNYSDVNNKSTSKKAINDTAIDAIPSKIANGKITSNTNTASGIDSIVDEDEEEYINTGSRGHILDSIPAARSLDSFALKLDVDEETDIITDVPTVDTWALIKELKEKNILPDGRENKSSKNSNAIVSSKDKEKKDKEQELKKKKIQFIIPSLSEFSDDEEEEKIEPEKKKIKASAQGTGLFSLLPEPKTLAVKETKRSLVPHVLTKRPTQSVVKKKPKPKPTKKIDDVGSESEDDDDGTGDFFSLSSKDTEPAFGIGVPVNVSNEPELPELPKLPEVRTETRQPPTAAQSQVTNLKNTQYDQLYTNELQVQTHVEESTSGYIPFSEDNSSESSNSSHGMDEEAIRRLMGKRGKLEAINFIDVSADDALLTRDEWMTKALSEEKPTHSFSKKREGLPSQKQKQKHQITYLAHQAKERELELKNNWASNRQSKLQTQAKYGF</sequence>
<feature type="compositionally biased region" description="Low complexity" evidence="1">
    <location>
        <begin position="350"/>
        <end position="361"/>
    </location>
</feature>
<evidence type="ECO:0000313" key="3">
    <source>
        <dbReference type="Proteomes" id="UP001497623"/>
    </source>
</evidence>
<reference evidence="2 3" key="1">
    <citation type="submission" date="2024-05" db="EMBL/GenBank/DDBJ databases">
        <authorList>
            <person name="Wallberg A."/>
        </authorList>
    </citation>
    <scope>NUCLEOTIDE SEQUENCE [LARGE SCALE GENOMIC DNA]</scope>
</reference>
<dbReference type="Pfam" id="PF10253">
    <property type="entry name" value="PRCC"/>
    <property type="match status" value="1"/>
</dbReference>
<evidence type="ECO:0000256" key="1">
    <source>
        <dbReference type="SAM" id="MobiDB-lite"/>
    </source>
</evidence>
<feature type="region of interest" description="Disordered" evidence="1">
    <location>
        <begin position="445"/>
        <end position="465"/>
    </location>
</feature>
<keyword evidence="3" id="KW-1185">Reference proteome</keyword>
<feature type="region of interest" description="Disordered" evidence="1">
    <location>
        <begin position="181"/>
        <end position="201"/>
    </location>
</feature>
<dbReference type="EMBL" id="CAXKWB010003871">
    <property type="protein sequence ID" value="CAL4070803.1"/>
    <property type="molecule type" value="Genomic_DNA"/>
</dbReference>
<dbReference type="GO" id="GO:0005634">
    <property type="term" value="C:nucleus"/>
    <property type="evidence" value="ECO:0007669"/>
    <property type="project" value="TreeGrafter"/>
</dbReference>
<feature type="compositionally biased region" description="Basic and acidic residues" evidence="1">
    <location>
        <begin position="405"/>
        <end position="419"/>
    </location>
</feature>
<evidence type="ECO:0000313" key="2">
    <source>
        <dbReference type="EMBL" id="CAL4070803.1"/>
    </source>
</evidence>
<feature type="region of interest" description="Disordered" evidence="1">
    <location>
        <begin position="226"/>
        <end position="320"/>
    </location>
</feature>
<feature type="compositionally biased region" description="Polar residues" evidence="1">
    <location>
        <begin position="448"/>
        <end position="465"/>
    </location>
</feature>
<dbReference type="PANTHER" id="PTHR13621:SF2">
    <property type="entry name" value="PROLINE-RICH PROTEIN PRCC"/>
    <property type="match status" value="1"/>
</dbReference>
<feature type="compositionally biased region" description="Acidic residues" evidence="1">
    <location>
        <begin position="253"/>
        <end position="264"/>
    </location>
</feature>
<dbReference type="Proteomes" id="UP001497623">
    <property type="component" value="Unassembled WGS sequence"/>
</dbReference>
<accession>A0AAV2Q4M9</accession>
<feature type="compositionally biased region" description="Polar residues" evidence="1">
    <location>
        <begin position="24"/>
        <end position="33"/>
    </location>
</feature>
<dbReference type="PANTHER" id="PTHR13621">
    <property type="entry name" value="PROLINE-RICH PROTEIN PRCC"/>
    <property type="match status" value="1"/>
</dbReference>
<feature type="region of interest" description="Disordered" evidence="1">
    <location>
        <begin position="345"/>
        <end position="365"/>
    </location>
</feature>
<feature type="compositionally biased region" description="Basic residues" evidence="1">
    <location>
        <begin position="238"/>
        <end position="247"/>
    </location>
</feature>
<proteinExistence type="predicted"/>